<protein>
    <submittedName>
        <fullName evidence="1">Uncharacterized protein</fullName>
    </submittedName>
</protein>
<proteinExistence type="predicted"/>
<keyword evidence="2" id="KW-1185">Reference proteome</keyword>
<name>A0ABR7T8C0_9LACT</name>
<reference evidence="1 2" key="1">
    <citation type="journal article" date="2020" name="Microorganisms">
        <title>New Insight into Antimicrobial Compounds from Food and Marine-Sourced Carnobacterium Species through Phenotype and Genome Analyses.</title>
        <authorList>
            <person name="Begrem S."/>
            <person name="Ivaniuk F."/>
            <person name="Gigout-Chevalier F."/>
            <person name="Kolypczuk L."/>
            <person name="Bonnetot S."/>
            <person name="Leroi F."/>
            <person name="Grovel O."/>
            <person name="Delbarre-Ladrat C."/>
            <person name="Passerini D."/>
        </authorList>
    </citation>
    <scope>NUCLEOTIDE SEQUENCE [LARGE SCALE GENOMIC DNA]</scope>
    <source>
        <strain evidence="1 2">MIP2551</strain>
    </source>
</reference>
<dbReference type="EMBL" id="WNJQ01000001">
    <property type="protein sequence ID" value="MBC9824343.1"/>
    <property type="molecule type" value="Genomic_DNA"/>
</dbReference>
<gene>
    <name evidence="1" type="ORF">GLO26_00685</name>
</gene>
<organism evidence="1 2">
    <name type="scientific">Carnobacterium inhibens</name>
    <dbReference type="NCBI Taxonomy" id="147709"/>
    <lineage>
        <taxon>Bacteria</taxon>
        <taxon>Bacillati</taxon>
        <taxon>Bacillota</taxon>
        <taxon>Bacilli</taxon>
        <taxon>Lactobacillales</taxon>
        <taxon>Carnobacteriaceae</taxon>
        <taxon>Carnobacterium</taxon>
    </lineage>
</organism>
<sequence>MYEDNQNPFARYYSQKKYIYKIESLNSESLSTLMKDFLNNIKTDYKEIELWHTWLDKYEMDEVGYEKINCSKLAVDKLDAFFETNTYLNPKVMSIYRH</sequence>
<evidence type="ECO:0000313" key="2">
    <source>
        <dbReference type="Proteomes" id="UP000638836"/>
    </source>
</evidence>
<accession>A0ABR7T8C0</accession>
<comment type="caution">
    <text evidence="1">The sequence shown here is derived from an EMBL/GenBank/DDBJ whole genome shotgun (WGS) entry which is preliminary data.</text>
</comment>
<evidence type="ECO:0000313" key="1">
    <source>
        <dbReference type="EMBL" id="MBC9824343.1"/>
    </source>
</evidence>
<dbReference type="Proteomes" id="UP000638836">
    <property type="component" value="Unassembled WGS sequence"/>
</dbReference>